<proteinExistence type="predicted"/>
<keyword evidence="2" id="KW-1185">Reference proteome</keyword>
<dbReference type="RefSeq" id="WP_379772550.1">
    <property type="nucleotide sequence ID" value="NZ_JBHSMZ010000014.1"/>
</dbReference>
<dbReference type="Proteomes" id="UP001596086">
    <property type="component" value="Unassembled WGS sequence"/>
</dbReference>
<gene>
    <name evidence="1" type="ORF">ACFPO9_17155</name>
</gene>
<reference evidence="2" key="1">
    <citation type="journal article" date="2019" name="Int. J. Syst. Evol. Microbiol.">
        <title>The Global Catalogue of Microorganisms (GCM) 10K type strain sequencing project: providing services to taxonomists for standard genome sequencing and annotation.</title>
        <authorList>
            <consortium name="The Broad Institute Genomics Platform"/>
            <consortium name="The Broad Institute Genome Sequencing Center for Infectious Disease"/>
            <person name="Wu L."/>
            <person name="Ma J."/>
        </authorList>
    </citation>
    <scope>NUCLEOTIDE SEQUENCE [LARGE SCALE GENOMIC DNA]</scope>
    <source>
        <strain evidence="2">CGMCC 4.5798</strain>
    </source>
</reference>
<evidence type="ECO:0000313" key="2">
    <source>
        <dbReference type="Proteomes" id="UP001596086"/>
    </source>
</evidence>
<comment type="caution">
    <text evidence="1">The sequence shown here is derived from an EMBL/GenBank/DDBJ whole genome shotgun (WGS) entry which is preliminary data.</text>
</comment>
<name>A0ABW0RZK4_9BURK</name>
<organism evidence="1 2">
    <name type="scientific">Massilia aerilata</name>
    <dbReference type="NCBI Taxonomy" id="453817"/>
    <lineage>
        <taxon>Bacteria</taxon>
        <taxon>Pseudomonadati</taxon>
        <taxon>Pseudomonadota</taxon>
        <taxon>Betaproteobacteria</taxon>
        <taxon>Burkholderiales</taxon>
        <taxon>Oxalobacteraceae</taxon>
        <taxon>Telluria group</taxon>
        <taxon>Massilia</taxon>
    </lineage>
</organism>
<dbReference type="EMBL" id="JBHSMZ010000014">
    <property type="protein sequence ID" value="MFC5550246.1"/>
    <property type="molecule type" value="Genomic_DNA"/>
</dbReference>
<accession>A0ABW0RZK4</accession>
<evidence type="ECO:0000313" key="1">
    <source>
        <dbReference type="EMBL" id="MFC5550246.1"/>
    </source>
</evidence>
<protein>
    <submittedName>
        <fullName evidence="1">Uncharacterized protein</fullName>
    </submittedName>
</protein>
<sequence>MEAQMDKKQLLAEAVKAAGEQSKAKQLWVIDSMIENIAMAFAEYVGMVSIDENGKPLLVGAIKRAMAAYEAYENSPRAARAAFVRSLLSNSQDVFAQQVYVATPRGDIAWMPFVSSVTEFLGHYPGAQVDVERQECKIAEPITNTFLMTKIIPASLLDQASLLELIGDPNQLA</sequence>